<dbReference type="AlphaFoldDB" id="A0ABD5YK40"/>
<gene>
    <name evidence="2" type="ORF">ACFQL7_07615</name>
</gene>
<name>A0ABD5YK40_9EURY</name>
<evidence type="ECO:0000256" key="1">
    <source>
        <dbReference type="SAM" id="Phobius"/>
    </source>
</evidence>
<keyword evidence="1" id="KW-0472">Membrane</keyword>
<dbReference type="Proteomes" id="UP001596417">
    <property type="component" value="Unassembled WGS sequence"/>
</dbReference>
<dbReference type="GeneID" id="76199295"/>
<organism evidence="2 3">
    <name type="scientific">Halocatena marina</name>
    <dbReference type="NCBI Taxonomy" id="2934937"/>
    <lineage>
        <taxon>Archaea</taxon>
        <taxon>Methanobacteriati</taxon>
        <taxon>Methanobacteriota</taxon>
        <taxon>Stenosarchaea group</taxon>
        <taxon>Halobacteria</taxon>
        <taxon>Halobacteriales</taxon>
        <taxon>Natronomonadaceae</taxon>
        <taxon>Halocatena</taxon>
    </lineage>
</organism>
<comment type="caution">
    <text evidence="2">The sequence shown here is derived from an EMBL/GenBank/DDBJ whole genome shotgun (WGS) entry which is preliminary data.</text>
</comment>
<feature type="transmembrane region" description="Helical" evidence="1">
    <location>
        <begin position="25"/>
        <end position="48"/>
    </location>
</feature>
<proteinExistence type="predicted"/>
<dbReference type="RefSeq" id="WP_248905921.1">
    <property type="nucleotide sequence ID" value="NZ_CP109979.1"/>
</dbReference>
<evidence type="ECO:0000313" key="3">
    <source>
        <dbReference type="Proteomes" id="UP001596417"/>
    </source>
</evidence>
<protein>
    <submittedName>
        <fullName evidence="2">Uncharacterized protein</fullName>
    </submittedName>
</protein>
<keyword evidence="1" id="KW-0812">Transmembrane</keyword>
<keyword evidence="3" id="KW-1185">Reference proteome</keyword>
<evidence type="ECO:0000313" key="2">
    <source>
        <dbReference type="EMBL" id="MFC7189738.1"/>
    </source>
</evidence>
<feature type="transmembrane region" description="Helical" evidence="1">
    <location>
        <begin position="54"/>
        <end position="73"/>
    </location>
</feature>
<sequence length="76" mass="7919">MPTTNTKSGPIDVVTGVLSAVRRSLLVAMAAFGFLLILLGMSITNGVYAGMFGIWGAMLIVIALIGIGAIQLLKRI</sequence>
<accession>A0ABD5YK40</accession>
<keyword evidence="1" id="KW-1133">Transmembrane helix</keyword>
<reference evidence="2 3" key="1">
    <citation type="journal article" date="2019" name="Int. J. Syst. Evol. Microbiol.">
        <title>The Global Catalogue of Microorganisms (GCM) 10K type strain sequencing project: providing services to taxonomists for standard genome sequencing and annotation.</title>
        <authorList>
            <consortium name="The Broad Institute Genomics Platform"/>
            <consortium name="The Broad Institute Genome Sequencing Center for Infectious Disease"/>
            <person name="Wu L."/>
            <person name="Ma J."/>
        </authorList>
    </citation>
    <scope>NUCLEOTIDE SEQUENCE [LARGE SCALE GENOMIC DNA]</scope>
    <source>
        <strain evidence="2 3">RDMS1</strain>
    </source>
</reference>
<dbReference type="EMBL" id="JBHTAX010000001">
    <property type="protein sequence ID" value="MFC7189738.1"/>
    <property type="molecule type" value="Genomic_DNA"/>
</dbReference>